<proteinExistence type="predicted"/>
<sequence>MIEKTKAPRGIRNNNPGNIEFNARVQWEGQTGTDGRFATFTRPEDGLRAVAKVLLNYQRKHGLNTVRELLTRYAPAFENDTGSYIDHVAARIGVTPDTSIDVAANLEPLLRAIVAHENGHGWDEHYGTETYRAAIQRAVGAA</sequence>
<organism evidence="1 2">
    <name type="scientific">Nitratidesulfovibrio vulgaris (strain DP4)</name>
    <name type="common">Desulfovibrio vulgaris</name>
    <dbReference type="NCBI Taxonomy" id="391774"/>
    <lineage>
        <taxon>Bacteria</taxon>
        <taxon>Pseudomonadati</taxon>
        <taxon>Thermodesulfobacteriota</taxon>
        <taxon>Desulfovibrionia</taxon>
        <taxon>Desulfovibrionales</taxon>
        <taxon>Desulfovibrionaceae</taxon>
        <taxon>Nitratidesulfovibrio</taxon>
    </lineage>
</organism>
<evidence type="ECO:0000313" key="1">
    <source>
        <dbReference type="EMBL" id="ABM28480.1"/>
    </source>
</evidence>
<dbReference type="KEGG" id="dvl:Dvul_1462"/>
<reference evidence="2" key="1">
    <citation type="journal article" date="2009" name="Environ. Microbiol.">
        <title>Contribution of mobile genetic elements to Desulfovibrio vulgaris genome plasticity.</title>
        <authorList>
            <person name="Walker C.B."/>
            <person name="Stolyar S."/>
            <person name="Chivian D."/>
            <person name="Pinel N."/>
            <person name="Gabster J.A."/>
            <person name="Dehal P.S."/>
            <person name="He Z."/>
            <person name="Yang Z.K."/>
            <person name="Yen H.C."/>
            <person name="Zhou J."/>
            <person name="Wall J.D."/>
            <person name="Hazen T.C."/>
            <person name="Arkin A.P."/>
            <person name="Stahl D.A."/>
        </authorList>
    </citation>
    <scope>NUCLEOTIDE SEQUENCE [LARGE SCALE GENOMIC DNA]</scope>
    <source>
        <strain evidence="2">DP4</strain>
    </source>
</reference>
<evidence type="ECO:0000313" key="2">
    <source>
        <dbReference type="Proteomes" id="UP000009173"/>
    </source>
</evidence>
<evidence type="ECO:0008006" key="3">
    <source>
        <dbReference type="Google" id="ProtNLM"/>
    </source>
</evidence>
<dbReference type="EMBL" id="CP000527">
    <property type="protein sequence ID" value="ABM28480.1"/>
    <property type="molecule type" value="Genomic_DNA"/>
</dbReference>
<dbReference type="RefSeq" id="WP_011792277.1">
    <property type="nucleotide sequence ID" value="NC_008751.1"/>
</dbReference>
<accession>A0A0H3AAA1</accession>
<dbReference type="HOGENOM" id="CLU_123271_0_0_7"/>
<gene>
    <name evidence="1" type="ordered locus">Dvul_1462</name>
</gene>
<protein>
    <recommendedName>
        <fullName evidence="3">Structural protein P5</fullName>
    </recommendedName>
</protein>
<dbReference type="AlphaFoldDB" id="A0A0H3AAA1"/>
<name>A0A0H3AAA1_NITV4</name>
<dbReference type="Proteomes" id="UP000009173">
    <property type="component" value="Chromosome"/>
</dbReference>